<dbReference type="PANTHER" id="PTHR43433:SF3">
    <property type="entry name" value="NON-HEME CHLOROPEROXIDASE"/>
    <property type="match status" value="1"/>
</dbReference>
<evidence type="ECO:0000313" key="2">
    <source>
        <dbReference type="EMBL" id="EWY36078.1"/>
    </source>
</evidence>
<dbReference type="InterPro" id="IPR029058">
    <property type="entry name" value="AB_hydrolase_fold"/>
</dbReference>
<evidence type="ECO:0000259" key="1">
    <source>
        <dbReference type="Pfam" id="PF12146"/>
    </source>
</evidence>
<organism evidence="2 3">
    <name type="scientific">Skermanella stibiiresistens SB22</name>
    <dbReference type="NCBI Taxonomy" id="1385369"/>
    <lineage>
        <taxon>Bacteria</taxon>
        <taxon>Pseudomonadati</taxon>
        <taxon>Pseudomonadota</taxon>
        <taxon>Alphaproteobacteria</taxon>
        <taxon>Rhodospirillales</taxon>
        <taxon>Azospirillaceae</taxon>
        <taxon>Skermanella</taxon>
    </lineage>
</organism>
<dbReference type="SUPFAM" id="SSF53474">
    <property type="entry name" value="alpha/beta-Hydrolases"/>
    <property type="match status" value="1"/>
</dbReference>
<proteinExistence type="predicted"/>
<dbReference type="InterPro" id="IPR050471">
    <property type="entry name" value="AB_hydrolase"/>
</dbReference>
<dbReference type="GO" id="GO:0004601">
    <property type="term" value="F:peroxidase activity"/>
    <property type="evidence" value="ECO:0007669"/>
    <property type="project" value="UniProtKB-KW"/>
</dbReference>
<feature type="domain" description="Serine aminopeptidase S33" evidence="1">
    <location>
        <begin position="19"/>
        <end position="70"/>
    </location>
</feature>
<gene>
    <name evidence="2" type="ORF">N825_29925</name>
</gene>
<comment type="caution">
    <text evidence="2">The sequence shown here is derived from an EMBL/GenBank/DDBJ whole genome shotgun (WGS) entry which is preliminary data.</text>
</comment>
<sequence length="91" mass="9660">MGGAKAHYDCVAAFSETDFTDDLRAVSVPVLLMHGEDDQVVPIGTSARNAIELLPNGALKTYPGLSHGMFATRPDVINSDLLAFIKGELSV</sequence>
<dbReference type="InterPro" id="IPR022742">
    <property type="entry name" value="Hydrolase_4"/>
</dbReference>
<protein>
    <submittedName>
        <fullName evidence="2">Non-heme chloroperoxidase</fullName>
    </submittedName>
</protein>
<dbReference type="STRING" id="1385369.N825_29925"/>
<keyword evidence="3" id="KW-1185">Reference proteome</keyword>
<dbReference type="Pfam" id="PF12146">
    <property type="entry name" value="Hydrolase_4"/>
    <property type="match status" value="1"/>
</dbReference>
<dbReference type="PANTHER" id="PTHR43433">
    <property type="entry name" value="HYDROLASE, ALPHA/BETA FOLD FAMILY PROTEIN"/>
    <property type="match status" value="1"/>
</dbReference>
<dbReference type="PATRIC" id="fig|1385369.3.peg.6869"/>
<keyword evidence="2" id="KW-0560">Oxidoreductase</keyword>
<dbReference type="Gene3D" id="3.40.50.1820">
    <property type="entry name" value="alpha/beta hydrolase"/>
    <property type="match status" value="1"/>
</dbReference>
<keyword evidence="2" id="KW-0575">Peroxidase</keyword>
<reference evidence="2 3" key="1">
    <citation type="submission" date="2013-08" db="EMBL/GenBank/DDBJ databases">
        <title>The genome sequence of Skermanella stibiiresistens.</title>
        <authorList>
            <person name="Zhu W."/>
            <person name="Wang G."/>
        </authorList>
    </citation>
    <scope>NUCLEOTIDE SEQUENCE [LARGE SCALE GENOMIC DNA]</scope>
    <source>
        <strain evidence="2 3">SB22</strain>
    </source>
</reference>
<accession>W9GX63</accession>
<evidence type="ECO:0000313" key="3">
    <source>
        <dbReference type="Proteomes" id="UP000019486"/>
    </source>
</evidence>
<dbReference type="AlphaFoldDB" id="W9GX63"/>
<dbReference type="Proteomes" id="UP000019486">
    <property type="component" value="Unassembled WGS sequence"/>
</dbReference>
<dbReference type="EMBL" id="AVFL01000053">
    <property type="protein sequence ID" value="EWY36078.1"/>
    <property type="molecule type" value="Genomic_DNA"/>
</dbReference>
<name>W9GX63_9PROT</name>